<feature type="domain" description="Zinc-ribbon" evidence="3">
    <location>
        <begin position="22"/>
        <end position="44"/>
    </location>
</feature>
<evidence type="ECO:0000313" key="7">
    <source>
        <dbReference type="Proteomes" id="UP000289996"/>
    </source>
</evidence>
<feature type="compositionally biased region" description="Low complexity" evidence="1">
    <location>
        <begin position="54"/>
        <end position="69"/>
    </location>
</feature>
<dbReference type="Pfam" id="PF13240">
    <property type="entry name" value="Zn_Ribbon_1"/>
    <property type="match status" value="1"/>
</dbReference>
<evidence type="ECO:0000259" key="5">
    <source>
        <dbReference type="Pfam" id="PF22820"/>
    </source>
</evidence>
<proteinExistence type="predicted"/>
<dbReference type="Pfam" id="PF22820">
    <property type="entry name" value="TcaA_3rd_4th"/>
    <property type="match status" value="1"/>
</dbReference>
<keyword evidence="2" id="KW-0812">Transmembrane</keyword>
<feature type="compositionally biased region" description="Polar residues" evidence="1">
    <location>
        <begin position="70"/>
        <end position="85"/>
    </location>
</feature>
<organism evidence="6 7">
    <name type="scientific">Lactiplantibacillus mudanjiangensis</name>
    <dbReference type="NCBI Taxonomy" id="1296538"/>
    <lineage>
        <taxon>Bacteria</taxon>
        <taxon>Bacillati</taxon>
        <taxon>Bacillota</taxon>
        <taxon>Bacilli</taxon>
        <taxon>Lactobacillales</taxon>
        <taxon>Lactobacillaceae</taxon>
        <taxon>Lactiplantibacillus</taxon>
    </lineage>
</organism>
<evidence type="ECO:0000259" key="4">
    <source>
        <dbReference type="Pfam" id="PF22813"/>
    </source>
</evidence>
<keyword evidence="2" id="KW-1133">Transmembrane helix</keyword>
<evidence type="ECO:0000256" key="1">
    <source>
        <dbReference type="SAM" id="MobiDB-lite"/>
    </source>
</evidence>
<name>A0A660DWV6_9LACO</name>
<gene>
    <name evidence="6" type="ORF">MUDAN_MDHGFNIF_02582</name>
</gene>
<reference evidence="6 7" key="1">
    <citation type="submission" date="2018-11" db="EMBL/GenBank/DDBJ databases">
        <authorList>
            <person name="Wuyts S."/>
        </authorList>
    </citation>
    <scope>NUCLEOTIDE SEQUENCE [LARGE SCALE GENOMIC DNA]</scope>
    <source>
        <strain evidence="6">Lactobacillus mudanjiangensis AMBF249</strain>
    </source>
</reference>
<evidence type="ECO:0000313" key="6">
    <source>
        <dbReference type="EMBL" id="VDG27751.1"/>
    </source>
</evidence>
<protein>
    <submittedName>
        <fullName evidence="6">Uncharacterized protein</fullName>
    </submittedName>
</protein>
<feature type="region of interest" description="Disordered" evidence="1">
    <location>
        <begin position="376"/>
        <end position="400"/>
    </location>
</feature>
<dbReference type="Pfam" id="PF22813">
    <property type="entry name" value="TcaA_2nd"/>
    <property type="match status" value="1"/>
</dbReference>
<feature type="domain" description="TcaA second" evidence="4">
    <location>
        <begin position="129"/>
        <end position="205"/>
    </location>
</feature>
<keyword evidence="7" id="KW-1185">Reference proteome</keyword>
<evidence type="ECO:0000259" key="3">
    <source>
        <dbReference type="Pfam" id="PF13240"/>
    </source>
</evidence>
<dbReference type="PANTHER" id="PTHR40038:SF1">
    <property type="entry name" value="MEMBRANE-ASSOCIATED PROTEIN TCAA"/>
    <property type="match status" value="1"/>
</dbReference>
<dbReference type="InterPro" id="IPR026870">
    <property type="entry name" value="Zinc_ribbon_dom"/>
</dbReference>
<dbReference type="RefSeq" id="WP_130851491.1">
    <property type="nucleotide sequence ID" value="NZ_UYIG01000046.1"/>
</dbReference>
<dbReference type="AlphaFoldDB" id="A0A660DWV6"/>
<evidence type="ECO:0000256" key="2">
    <source>
        <dbReference type="SAM" id="Phobius"/>
    </source>
</evidence>
<dbReference type="GO" id="GO:0005886">
    <property type="term" value="C:plasma membrane"/>
    <property type="evidence" value="ECO:0007669"/>
    <property type="project" value="UniProtKB-SubCell"/>
</dbReference>
<dbReference type="InterPro" id="IPR054530">
    <property type="entry name" value="TcaA_4th"/>
</dbReference>
<dbReference type="OrthoDB" id="2327418at2"/>
<accession>A0A660DWV6</accession>
<dbReference type="PANTHER" id="PTHR40038">
    <property type="entry name" value="MEMBRANE-ASSOCIATED PROTEIN TCAA"/>
    <property type="match status" value="1"/>
</dbReference>
<keyword evidence="2" id="KW-0472">Membrane</keyword>
<dbReference type="EMBL" id="UYIG01000046">
    <property type="protein sequence ID" value="VDG27751.1"/>
    <property type="molecule type" value="Genomic_DNA"/>
</dbReference>
<sequence length="494" mass="54268">MTHTQQRFYRAADDQAGGAATFCPNCGTKVTASDEFCGSCGFNLAQYNADPEQTTTTNTATADEGTTTTRQAAHQGSTKAKTTAPRTGKKLPKWAWWLIGFIAVLLIGGILFGRNYYSRSAQLDRAVTALKTDQSGVAKYFTSSDPSLKLSDKKMKPLVKYFKKNPQALATFKRQLNTGQTSDQRFTYQLNGKAWLFFDKYQISIRPVYATAKTNRVGAKITVDGTTVATSKSTSYSKQLGPLVPGLYTIASSGTVSGKKMTNSGDYTIKDDNQSIDLALRTISFTVETAPKTVIYINGKKQGTADSTGELTVSELPWSGNLEVTGIYKHGSSTVTSEAYKVTSDGEEVALKFAGVMSLDDADTYMDNLFSAIQDMSNSGEESDATDPDGRSLDDYYTDGTDNPQYKEMVRMAKGYYNDDDLTGIEYDAEVRAVAPISKNKSIITYYLTYRFATDSGTHLQEFSYDAETEKQDDTYRIIKVTGGQKIRDTHEDD</sequence>
<feature type="region of interest" description="Disordered" evidence="1">
    <location>
        <begin position="52"/>
        <end position="85"/>
    </location>
</feature>
<feature type="domain" description="TcaA 4th" evidence="5">
    <location>
        <begin position="284"/>
        <end position="353"/>
    </location>
</feature>
<dbReference type="Proteomes" id="UP000289996">
    <property type="component" value="Unassembled WGS sequence"/>
</dbReference>
<dbReference type="InterPro" id="IPR054529">
    <property type="entry name" value="TcaA_2nd"/>
</dbReference>
<feature type="transmembrane region" description="Helical" evidence="2">
    <location>
        <begin position="94"/>
        <end position="113"/>
    </location>
</feature>